<proteinExistence type="predicted"/>
<dbReference type="EMBL" id="RQZG01000003">
    <property type="protein sequence ID" value="RRD06226.1"/>
    <property type="molecule type" value="Genomic_DNA"/>
</dbReference>
<dbReference type="InterPro" id="IPR009057">
    <property type="entry name" value="Homeodomain-like_sf"/>
</dbReference>
<evidence type="ECO:0000256" key="1">
    <source>
        <dbReference type="ARBA" id="ARBA00023015"/>
    </source>
</evidence>
<dbReference type="PROSITE" id="PS00041">
    <property type="entry name" value="HTH_ARAC_FAMILY_1"/>
    <property type="match status" value="1"/>
</dbReference>
<keyword evidence="2" id="KW-0238">DNA-binding</keyword>
<dbReference type="CDD" id="cd03137">
    <property type="entry name" value="GATase1_AraC_1"/>
    <property type="match status" value="1"/>
</dbReference>
<keyword evidence="3" id="KW-0804">Transcription</keyword>
<evidence type="ECO:0000256" key="2">
    <source>
        <dbReference type="ARBA" id="ARBA00023125"/>
    </source>
</evidence>
<dbReference type="InterPro" id="IPR018062">
    <property type="entry name" value="HTH_AraC-typ_CS"/>
</dbReference>
<dbReference type="InterPro" id="IPR018060">
    <property type="entry name" value="HTH_AraC"/>
</dbReference>
<sequence length="316" mass="34122">MRIAIHAFDGVAMFHLAAPLTVFGEVSRLGLGDWETRVWSEDGDPITTTEGLVLSSLSGPPGASEVDMVVFPSWPGQLPPAGERLVELIRQAHRAGAVIVGLCLGAFPVAQSGLLDGRSAVTHWVAVDRLAGTHPDVDVESAALYIDHGDVLTSAGTASALDACLHLVRTRLGALAASTVARRMVIAPHREGDQAQYIVRPVAPSPGKGLAPVVEWARRHLDQPITVADLATVASMSPRHLSRRFREEMGASPAAWLGALRLDEARRLLETTDWSVSRIARECGYSSPVTFRQRFVAAFATTPTAYRRRFTGEVRW</sequence>
<dbReference type="PROSITE" id="PS01124">
    <property type="entry name" value="HTH_ARAC_FAMILY_2"/>
    <property type="match status" value="1"/>
</dbReference>
<evidence type="ECO:0000259" key="4">
    <source>
        <dbReference type="PROSITE" id="PS01124"/>
    </source>
</evidence>
<dbReference type="GO" id="GO:0043565">
    <property type="term" value="F:sequence-specific DNA binding"/>
    <property type="evidence" value="ECO:0007669"/>
    <property type="project" value="InterPro"/>
</dbReference>
<evidence type="ECO:0000313" key="5">
    <source>
        <dbReference type="EMBL" id="RRD06226.1"/>
    </source>
</evidence>
<dbReference type="Pfam" id="PF01965">
    <property type="entry name" value="DJ-1_PfpI"/>
    <property type="match status" value="1"/>
</dbReference>
<feature type="domain" description="HTH araC/xylS-type" evidence="4">
    <location>
        <begin position="211"/>
        <end position="309"/>
    </location>
</feature>
<keyword evidence="1" id="KW-0805">Transcription regulation</keyword>
<comment type="caution">
    <text evidence="5">The sequence shown here is derived from an EMBL/GenBank/DDBJ whole genome shotgun (WGS) entry which is preliminary data.</text>
</comment>
<dbReference type="InterPro" id="IPR029062">
    <property type="entry name" value="Class_I_gatase-like"/>
</dbReference>
<protein>
    <submittedName>
        <fullName evidence="5">Helix-turn-helix domain-containing protein</fullName>
    </submittedName>
</protein>
<dbReference type="SMART" id="SM00342">
    <property type="entry name" value="HTH_ARAC"/>
    <property type="match status" value="1"/>
</dbReference>
<dbReference type="SUPFAM" id="SSF46689">
    <property type="entry name" value="Homeodomain-like"/>
    <property type="match status" value="2"/>
</dbReference>
<dbReference type="SUPFAM" id="SSF52317">
    <property type="entry name" value="Class I glutamine amidotransferase-like"/>
    <property type="match status" value="1"/>
</dbReference>
<dbReference type="InterPro" id="IPR002818">
    <property type="entry name" value="DJ-1/PfpI"/>
</dbReference>
<dbReference type="AlphaFoldDB" id="A0A3P1TBI2"/>
<gene>
    <name evidence="5" type="ORF">EII34_03630</name>
</gene>
<dbReference type="PANTHER" id="PTHR43130">
    <property type="entry name" value="ARAC-FAMILY TRANSCRIPTIONAL REGULATOR"/>
    <property type="match status" value="1"/>
</dbReference>
<dbReference type="Gene3D" id="1.10.10.60">
    <property type="entry name" value="Homeodomain-like"/>
    <property type="match status" value="1"/>
</dbReference>
<dbReference type="Pfam" id="PF12833">
    <property type="entry name" value="HTH_18"/>
    <property type="match status" value="1"/>
</dbReference>
<reference evidence="5 6" key="1">
    <citation type="submission" date="2018-11" db="EMBL/GenBank/DDBJ databases">
        <title>Genomes From Bacteria Associated with the Canine Oral Cavity: a Test Case for Automated Genome-Based Taxonomic Assignment.</title>
        <authorList>
            <person name="Coil D.A."/>
            <person name="Jospin G."/>
            <person name="Darling A.E."/>
            <person name="Wallis C."/>
            <person name="Davis I.J."/>
            <person name="Harris S."/>
            <person name="Eisen J.A."/>
            <person name="Holcombe L.J."/>
            <person name="O'Flynn C."/>
        </authorList>
    </citation>
    <scope>NUCLEOTIDE SEQUENCE [LARGE SCALE GENOMIC DNA]</scope>
    <source>
        <strain evidence="5 6">OH887_COT-365</strain>
    </source>
</reference>
<dbReference type="PANTHER" id="PTHR43130:SF3">
    <property type="entry name" value="HTH-TYPE TRANSCRIPTIONAL REGULATOR RV1931C"/>
    <property type="match status" value="1"/>
</dbReference>
<name>A0A3P1TBI2_9ACTN</name>
<dbReference type="InterPro" id="IPR052158">
    <property type="entry name" value="INH-QAR"/>
</dbReference>
<dbReference type="Proteomes" id="UP000280819">
    <property type="component" value="Unassembled WGS sequence"/>
</dbReference>
<evidence type="ECO:0000313" key="6">
    <source>
        <dbReference type="Proteomes" id="UP000280819"/>
    </source>
</evidence>
<dbReference type="GO" id="GO:0003700">
    <property type="term" value="F:DNA-binding transcription factor activity"/>
    <property type="evidence" value="ECO:0007669"/>
    <property type="project" value="InterPro"/>
</dbReference>
<evidence type="ECO:0000256" key="3">
    <source>
        <dbReference type="ARBA" id="ARBA00023163"/>
    </source>
</evidence>
<dbReference type="RefSeq" id="WP_124843037.1">
    <property type="nucleotide sequence ID" value="NZ_RQZG01000003.1"/>
</dbReference>
<dbReference type="Gene3D" id="3.40.50.880">
    <property type="match status" value="1"/>
</dbReference>
<organism evidence="5 6">
    <name type="scientific">Arachnia propionica</name>
    <dbReference type="NCBI Taxonomy" id="1750"/>
    <lineage>
        <taxon>Bacteria</taxon>
        <taxon>Bacillati</taxon>
        <taxon>Actinomycetota</taxon>
        <taxon>Actinomycetes</taxon>
        <taxon>Propionibacteriales</taxon>
        <taxon>Propionibacteriaceae</taxon>
        <taxon>Arachnia</taxon>
    </lineage>
</organism>
<accession>A0A3P1TBI2</accession>
<dbReference type="OrthoDB" id="3992151at2"/>